<evidence type="ECO:0000256" key="1">
    <source>
        <dbReference type="SAM" id="MobiDB-lite"/>
    </source>
</evidence>
<feature type="region of interest" description="Disordered" evidence="1">
    <location>
        <begin position="60"/>
        <end position="84"/>
    </location>
</feature>
<gene>
    <name evidence="2" type="ORF">RUM44_007096</name>
</gene>
<proteinExistence type="predicted"/>
<protein>
    <submittedName>
        <fullName evidence="2">Uncharacterized protein</fullName>
    </submittedName>
</protein>
<accession>A0ABR1AZR0</accession>
<name>A0ABR1AZR0_POLSC</name>
<sequence length="147" mass="15906">MSQITPCWHVVANVNKIWVFAVASPPDNKVTRDDSTLARCGAPAGRNGQFAKTGSLTIVRRSSTKKSSASRSTSADSQTEEDSFNAIDLTSDKLPAVDTPDACDKAALRLRCLLHLLDRGEIAADVLKKNLTYAARVLEAVFIDETK</sequence>
<comment type="caution">
    <text evidence="2">The sequence shown here is derived from an EMBL/GenBank/DDBJ whole genome shotgun (WGS) entry which is preliminary data.</text>
</comment>
<dbReference type="Proteomes" id="UP001359485">
    <property type="component" value="Unassembled WGS sequence"/>
</dbReference>
<organism evidence="2 3">
    <name type="scientific">Polyplax serrata</name>
    <name type="common">Common mouse louse</name>
    <dbReference type="NCBI Taxonomy" id="468196"/>
    <lineage>
        <taxon>Eukaryota</taxon>
        <taxon>Metazoa</taxon>
        <taxon>Ecdysozoa</taxon>
        <taxon>Arthropoda</taxon>
        <taxon>Hexapoda</taxon>
        <taxon>Insecta</taxon>
        <taxon>Pterygota</taxon>
        <taxon>Neoptera</taxon>
        <taxon>Paraneoptera</taxon>
        <taxon>Psocodea</taxon>
        <taxon>Troctomorpha</taxon>
        <taxon>Phthiraptera</taxon>
        <taxon>Anoplura</taxon>
        <taxon>Polyplacidae</taxon>
        <taxon>Polyplax</taxon>
    </lineage>
</organism>
<feature type="compositionally biased region" description="Low complexity" evidence="1">
    <location>
        <begin position="65"/>
        <end position="75"/>
    </location>
</feature>
<dbReference type="EMBL" id="JAWJWF010000005">
    <property type="protein sequence ID" value="KAK6632066.1"/>
    <property type="molecule type" value="Genomic_DNA"/>
</dbReference>
<keyword evidence="3" id="KW-1185">Reference proteome</keyword>
<reference evidence="2 3" key="1">
    <citation type="submission" date="2023-09" db="EMBL/GenBank/DDBJ databases">
        <title>Genomes of two closely related lineages of the louse Polyplax serrata with different host specificities.</title>
        <authorList>
            <person name="Martinu J."/>
            <person name="Tarabai H."/>
            <person name="Stefka J."/>
            <person name="Hypsa V."/>
        </authorList>
    </citation>
    <scope>NUCLEOTIDE SEQUENCE [LARGE SCALE GENOMIC DNA]</scope>
    <source>
        <strain evidence="2">98ZLc_SE</strain>
    </source>
</reference>
<evidence type="ECO:0000313" key="2">
    <source>
        <dbReference type="EMBL" id="KAK6632066.1"/>
    </source>
</evidence>
<evidence type="ECO:0000313" key="3">
    <source>
        <dbReference type="Proteomes" id="UP001359485"/>
    </source>
</evidence>